<dbReference type="Pfam" id="PF01467">
    <property type="entry name" value="CTP_transf_like"/>
    <property type="match status" value="1"/>
</dbReference>
<name>A8BIC5_GIAIC</name>
<dbReference type="GO" id="GO:0004515">
    <property type="term" value="F:nicotinate-nucleotide adenylyltransferase activity"/>
    <property type="evidence" value="ECO:0000318"/>
    <property type="project" value="GO_Central"/>
</dbReference>
<organism evidence="1 2">
    <name type="scientific">Giardia intestinalis (strain ATCC 50803 / WB clone C6)</name>
    <name type="common">Giardia lamblia</name>
    <dbReference type="NCBI Taxonomy" id="184922"/>
    <lineage>
        <taxon>Eukaryota</taxon>
        <taxon>Metamonada</taxon>
        <taxon>Diplomonadida</taxon>
        <taxon>Hexamitidae</taxon>
        <taxon>Giardiinae</taxon>
        <taxon>Giardia</taxon>
    </lineage>
</organism>
<dbReference type="PANTHER" id="PTHR12039">
    <property type="entry name" value="NICOTINAMIDE MONONUCLEOTIDE ADENYLYLTRANSFERASE"/>
    <property type="match status" value="1"/>
</dbReference>
<sequence length="249" mass="28111">MTALIIFCGSFNPVTKAHISIIDKAIDFINNLTCDDGTLLEAGTYRVLISPVHDSYPWKKLAPAKNRIRMLELAIEDSRYQDLIEINTYEALIQQSFTPTYDVLCHLKEGYPDKNMYFLCGADLVESMTNTAVWPASSIEKIFHICKLLVAPRNLGTGSIETCELFRKILEHPLLHHAKENGQLFFLPDVSLDCSSSDVRAYCADSSSTFSGFGLPDETDVAMKKLARYVPFSIMAYIKKHHLYEAHYS</sequence>
<dbReference type="InterPro" id="IPR014729">
    <property type="entry name" value="Rossmann-like_a/b/a_fold"/>
</dbReference>
<accession>A8BIC5</accession>
<dbReference type="Proteomes" id="UP000001548">
    <property type="component" value="Unassembled WGS sequence"/>
</dbReference>
<dbReference type="Gene3D" id="3.40.50.620">
    <property type="entry name" value="HUPs"/>
    <property type="match status" value="1"/>
</dbReference>
<dbReference type="OMA" id="FSIMAYI"/>
<evidence type="ECO:0000313" key="1">
    <source>
        <dbReference type="EMBL" id="KAE8305660.1"/>
    </source>
</evidence>
<dbReference type="PANTHER" id="PTHR12039:SF0">
    <property type="entry name" value="NICOTINAMIDE-NUCLEOTIDE ADENYLYLTRANSFERASE"/>
    <property type="match status" value="1"/>
</dbReference>
<keyword evidence="1" id="KW-0808">Transferase</keyword>
<gene>
    <name evidence="1" type="ORF">GL50803_0092618</name>
</gene>
<protein>
    <submittedName>
        <fullName evidence="1">Nicotinamide-nucleotide adenylyltransferase</fullName>
    </submittedName>
</protein>
<dbReference type="STRING" id="184922.A8BIC5"/>
<reference evidence="1 2" key="1">
    <citation type="journal article" date="2007" name="Science">
        <title>Genomic minimalism in the early diverging intestinal parasite Giardia lamblia.</title>
        <authorList>
            <person name="Morrison H.G."/>
            <person name="McArthur A.G."/>
            <person name="Gillin F.D."/>
            <person name="Aley S.B."/>
            <person name="Adam R.D."/>
            <person name="Olsen G.J."/>
            <person name="Best A.A."/>
            <person name="Cande W.Z."/>
            <person name="Chen F."/>
            <person name="Cipriano M.J."/>
            <person name="Davids B.J."/>
            <person name="Dawson S.C."/>
            <person name="Elmendorf H.G."/>
            <person name="Hehl A.B."/>
            <person name="Holder M.E."/>
            <person name="Huse S.M."/>
            <person name="Kim U.U."/>
            <person name="Lasek-Nesselquist E."/>
            <person name="Manning G."/>
            <person name="Nigam A."/>
            <person name="Nixon J.E."/>
            <person name="Palm D."/>
            <person name="Passamaneck N.E."/>
            <person name="Prabhu A."/>
            <person name="Reich C.I."/>
            <person name="Reiner D.S."/>
            <person name="Samuelson J."/>
            <person name="Svard S.G."/>
            <person name="Sogin M.L."/>
        </authorList>
    </citation>
    <scope>NUCLEOTIDE SEQUENCE [LARGE SCALE GENOMIC DNA]</scope>
    <source>
        <strain evidence="1 2">WB C6</strain>
    </source>
</reference>
<dbReference type="EMBL" id="AACB03000001">
    <property type="protein sequence ID" value="KAE8305660.1"/>
    <property type="molecule type" value="Genomic_DNA"/>
</dbReference>
<dbReference type="RefSeq" id="XP_001706814.1">
    <property type="nucleotide sequence ID" value="XM_001706762.1"/>
</dbReference>
<comment type="caution">
    <text evidence="1">The sequence shown here is derived from an EMBL/GenBank/DDBJ whole genome shotgun (WGS) entry which is preliminary data.</text>
</comment>
<dbReference type="GO" id="GO:0000309">
    <property type="term" value="F:nicotinamide-nucleotide adenylyltransferase activity"/>
    <property type="evidence" value="ECO:0000318"/>
    <property type="project" value="GO_Central"/>
</dbReference>
<evidence type="ECO:0000313" key="2">
    <source>
        <dbReference type="Proteomes" id="UP000001548"/>
    </source>
</evidence>
<proteinExistence type="predicted"/>
<dbReference type="VEuPathDB" id="GiardiaDB:GL50803_92618"/>
<keyword evidence="1" id="KW-0548">Nucleotidyltransferase</keyword>
<dbReference type="GeneID" id="5699709"/>
<dbReference type="HOGENOM" id="CLU_1117481_0_0_1"/>
<keyword evidence="2" id="KW-1185">Reference proteome</keyword>
<dbReference type="KEGG" id="gla:GL50803_0092618"/>
<dbReference type="BRENDA" id="2.7.7.18">
    <property type="organism ID" value="2401"/>
</dbReference>
<dbReference type="InterPro" id="IPR051182">
    <property type="entry name" value="Euk_NMN_adenylyltrnsfrase"/>
</dbReference>
<dbReference type="SUPFAM" id="SSF52374">
    <property type="entry name" value="Nucleotidylyl transferase"/>
    <property type="match status" value="1"/>
</dbReference>
<dbReference type="FunCoup" id="A8BIC5">
    <property type="interactions" value="35"/>
</dbReference>
<dbReference type="InterPro" id="IPR004821">
    <property type="entry name" value="Cyt_trans-like"/>
</dbReference>
<dbReference type="FunFam" id="3.40.50.620:FF:000467">
    <property type="entry name" value="Nicotinamide-nucleotide adenylyltransferase"/>
    <property type="match status" value="1"/>
</dbReference>
<dbReference type="BRENDA" id="2.7.7.1">
    <property type="organism ID" value="2401"/>
</dbReference>
<dbReference type="AlphaFoldDB" id="A8BIC5"/>
<dbReference type="GO" id="GO:0009435">
    <property type="term" value="P:NAD+ biosynthetic process"/>
    <property type="evidence" value="ECO:0000318"/>
    <property type="project" value="GO_Central"/>
</dbReference>
<dbReference type="SMR" id="A8BIC5"/>